<geneLocation type="mitochondrion" evidence="12"/>
<name>A0A8T9W451_9HEMI</name>
<feature type="transmembrane region" description="Helical" evidence="11">
    <location>
        <begin position="56"/>
        <end position="80"/>
    </location>
</feature>
<evidence type="ECO:0000256" key="2">
    <source>
        <dbReference type="ARBA" id="ARBA00010519"/>
    </source>
</evidence>
<comment type="similarity">
    <text evidence="2">Belongs to the complex I subunit 4L family.</text>
</comment>
<dbReference type="EMBL" id="MW619728">
    <property type="protein sequence ID" value="UPI55425.1"/>
    <property type="molecule type" value="Genomic_DNA"/>
</dbReference>
<evidence type="ECO:0000256" key="1">
    <source>
        <dbReference type="ARBA" id="ARBA00004141"/>
    </source>
</evidence>
<reference evidence="12" key="1">
    <citation type="journal article" date="2022" name="Cladistics">
        <title>Diversification of the phytophagous lineages of true bugs (Insecta: Hemiptera: Heteroptera) shortly after that of the flowering plants.</title>
        <authorList>
            <person name="Ye F."/>
            <person name="Kment P."/>
            <person name="Redei D."/>
            <person name="Luo J.Y."/>
            <person name="Wang Y.H."/>
            <person name="Kuechler S.M."/>
            <person name="Zhang W.W."/>
            <person name="Chen P.P."/>
            <person name="Wu H.Y."/>
            <person name="Wu Y.Z."/>
            <person name="Sun X.Y."/>
            <person name="Ding L."/>
            <person name="Wang Y.R."/>
            <person name="Xie Q."/>
        </authorList>
    </citation>
    <scope>NUCLEOTIDE SEQUENCE</scope>
</reference>
<dbReference type="Gene3D" id="1.10.287.3510">
    <property type="match status" value="1"/>
</dbReference>
<keyword evidence="7" id="KW-0520">NAD</keyword>
<keyword evidence="8 11" id="KW-0472">Membrane</keyword>
<evidence type="ECO:0000256" key="11">
    <source>
        <dbReference type="SAM" id="Phobius"/>
    </source>
</evidence>
<evidence type="ECO:0000256" key="10">
    <source>
        <dbReference type="ARBA" id="ARBA00049551"/>
    </source>
</evidence>
<dbReference type="GO" id="GO:0016020">
    <property type="term" value="C:membrane"/>
    <property type="evidence" value="ECO:0007669"/>
    <property type="project" value="UniProtKB-SubCell"/>
</dbReference>
<evidence type="ECO:0000256" key="6">
    <source>
        <dbReference type="ARBA" id="ARBA00022989"/>
    </source>
</evidence>
<proteinExistence type="inferred from homology"/>
<evidence type="ECO:0000256" key="4">
    <source>
        <dbReference type="ARBA" id="ARBA00022692"/>
    </source>
</evidence>
<evidence type="ECO:0000313" key="12">
    <source>
        <dbReference type="EMBL" id="UPI55425.1"/>
    </source>
</evidence>
<evidence type="ECO:0000256" key="3">
    <source>
        <dbReference type="ARBA" id="ARBA00016612"/>
    </source>
</evidence>
<keyword evidence="5" id="KW-1278">Translocase</keyword>
<gene>
    <name evidence="12" type="primary">ND4L</name>
</gene>
<dbReference type="GO" id="GO:0008137">
    <property type="term" value="F:NADH dehydrogenase (ubiquinone) activity"/>
    <property type="evidence" value="ECO:0007669"/>
    <property type="project" value="UniProtKB-EC"/>
</dbReference>
<keyword evidence="12" id="KW-0496">Mitochondrion</keyword>
<comment type="catalytic activity">
    <reaction evidence="10">
        <text>a ubiquinone + NADH + 5 H(+)(in) = a ubiquinol + NAD(+) + 4 H(+)(out)</text>
        <dbReference type="Rhea" id="RHEA:29091"/>
        <dbReference type="Rhea" id="RHEA-COMP:9565"/>
        <dbReference type="Rhea" id="RHEA-COMP:9566"/>
        <dbReference type="ChEBI" id="CHEBI:15378"/>
        <dbReference type="ChEBI" id="CHEBI:16389"/>
        <dbReference type="ChEBI" id="CHEBI:17976"/>
        <dbReference type="ChEBI" id="CHEBI:57540"/>
        <dbReference type="ChEBI" id="CHEBI:57945"/>
        <dbReference type="EC" id="7.1.1.2"/>
    </reaction>
</comment>
<feature type="transmembrane region" description="Helical" evidence="11">
    <location>
        <begin position="32"/>
        <end position="49"/>
    </location>
</feature>
<dbReference type="Pfam" id="PF00420">
    <property type="entry name" value="Oxidored_q2"/>
    <property type="match status" value="1"/>
</dbReference>
<evidence type="ECO:0000256" key="8">
    <source>
        <dbReference type="ARBA" id="ARBA00023136"/>
    </source>
</evidence>
<comment type="subcellular location">
    <subcellularLocation>
        <location evidence="1">Membrane</location>
        <topology evidence="1">Multi-pass membrane protein</topology>
    </subcellularLocation>
</comment>
<organism evidence="12">
    <name type="scientific">Scotomedes sp</name>
    <dbReference type="NCBI Taxonomy" id="2931908"/>
    <lineage>
        <taxon>Eukaryota</taxon>
        <taxon>Metazoa</taxon>
        <taxon>Ecdysozoa</taxon>
        <taxon>Arthropoda</taxon>
        <taxon>Hexapoda</taxon>
        <taxon>Insecta</taxon>
        <taxon>Pterygota</taxon>
        <taxon>Neoptera</taxon>
        <taxon>Paraneoptera</taxon>
        <taxon>Hemiptera</taxon>
        <taxon>Heteroptera</taxon>
        <taxon>Panheteroptera</taxon>
        <taxon>Cimicomorpha</taxon>
        <taxon>Velocipedidae</taxon>
        <taxon>Scotomedes</taxon>
    </lineage>
</organism>
<dbReference type="AlphaFoldDB" id="A0A8T9W451"/>
<evidence type="ECO:0000256" key="7">
    <source>
        <dbReference type="ARBA" id="ARBA00023027"/>
    </source>
</evidence>
<evidence type="ECO:0000256" key="5">
    <source>
        <dbReference type="ARBA" id="ARBA00022967"/>
    </source>
</evidence>
<evidence type="ECO:0000256" key="9">
    <source>
        <dbReference type="ARBA" id="ARBA00031586"/>
    </source>
</evidence>
<protein>
    <recommendedName>
        <fullName evidence="3">NADH-ubiquinone oxidoreductase chain 4L</fullName>
    </recommendedName>
    <alternativeName>
        <fullName evidence="9">NADH dehydrogenase subunit 4L</fullName>
    </alternativeName>
</protein>
<keyword evidence="6 11" id="KW-1133">Transmembrane helix</keyword>
<accession>A0A8T9W451</accession>
<sequence length="95" mass="10960">MNLFDMMCMVMYTVGVMVFCSVRSHLLLSLLSLEYLVLVLFMILFYYMMKCGCGSYFILLYLTYTVCEGVMGLSILVALIRCHGNDNLSSMMMLW</sequence>
<dbReference type="InterPro" id="IPR039428">
    <property type="entry name" value="NUOK/Mnh_C1-like"/>
</dbReference>
<keyword evidence="4 11" id="KW-0812">Transmembrane</keyword>